<dbReference type="Gene3D" id="2.30.30.40">
    <property type="entry name" value="SH3 Domains"/>
    <property type="match status" value="1"/>
</dbReference>
<feature type="region of interest" description="Disordered" evidence="1">
    <location>
        <begin position="255"/>
        <end position="276"/>
    </location>
</feature>
<feature type="compositionally biased region" description="Pro residues" evidence="1">
    <location>
        <begin position="229"/>
        <end position="238"/>
    </location>
</feature>
<feature type="compositionally biased region" description="Pro residues" evidence="1">
    <location>
        <begin position="301"/>
        <end position="312"/>
    </location>
</feature>
<dbReference type="PATRIC" id="fig|1123269.5.peg.1627"/>
<protein>
    <recommendedName>
        <fullName evidence="2">SH3b domain-containing protein</fullName>
    </recommendedName>
</protein>
<accession>W0ACH5</accession>
<dbReference type="STRING" id="1123269.NX02_08305"/>
<evidence type="ECO:0000259" key="2">
    <source>
        <dbReference type="Pfam" id="PF08239"/>
    </source>
</evidence>
<sequence>MATLMTGVVAPAPAFAAKKAKFADQCAEYRKPFTRIKNYKTNQALKGALIGGILGLGVGLAANSGRQNKGSVLPYVLAGAATGGVVAYVAAKAEQAKDREEVQRAIATDYAGTVDNYDPLAQKIADLGNCRRTQIYSVQSDFESQAIDSKVALERLKLLETWVVKDDEAISGAANQQTSQVADYVRAQRLAEGAKPEETENYDTNSTYYQDATLQPAIYVSQSADGSEPAPPPPPAPLPTTTVYPRSAVNLRAEASQTGAKLDTIPARKPVQVRQSPTQGWYEVELNGQKGYALASLFDGSPPPPPPPPAPAPKKKGVRKIVVQKPAADKTTPKKQVASAVAGNNAAQQARVRSSSETNAQLSDLRLALS</sequence>
<dbReference type="HOGENOM" id="CLU_747834_0_0_5"/>
<dbReference type="KEGG" id="ssan:NX02_08305"/>
<proteinExistence type="predicted"/>
<dbReference type="Pfam" id="PF08239">
    <property type="entry name" value="SH3_3"/>
    <property type="match status" value="1"/>
</dbReference>
<reference evidence="3 4" key="1">
    <citation type="submission" date="2013-07" db="EMBL/GenBank/DDBJ databases">
        <title>Completed genome of Sphingomonas sanxanigenens NX02.</title>
        <authorList>
            <person name="Ma T."/>
            <person name="Huang H."/>
            <person name="Wu M."/>
            <person name="Li X."/>
            <person name="Li G."/>
        </authorList>
    </citation>
    <scope>NUCLEOTIDE SEQUENCE [LARGE SCALE GENOMIC DNA]</scope>
    <source>
        <strain evidence="3 4">NX02</strain>
    </source>
</reference>
<feature type="region of interest" description="Disordered" evidence="1">
    <location>
        <begin position="222"/>
        <end position="243"/>
    </location>
</feature>
<evidence type="ECO:0000256" key="1">
    <source>
        <dbReference type="SAM" id="MobiDB-lite"/>
    </source>
</evidence>
<dbReference type="Proteomes" id="UP000018851">
    <property type="component" value="Chromosome"/>
</dbReference>
<name>W0ACH5_9SPHN</name>
<gene>
    <name evidence="3" type="ORF">NX02_08305</name>
</gene>
<organism evidence="3 4">
    <name type="scientific">Sphingomonas sanxanigenens DSM 19645 = NX02</name>
    <dbReference type="NCBI Taxonomy" id="1123269"/>
    <lineage>
        <taxon>Bacteria</taxon>
        <taxon>Pseudomonadati</taxon>
        <taxon>Pseudomonadota</taxon>
        <taxon>Alphaproteobacteria</taxon>
        <taxon>Sphingomonadales</taxon>
        <taxon>Sphingomonadaceae</taxon>
        <taxon>Sphingomonas</taxon>
    </lineage>
</organism>
<evidence type="ECO:0000313" key="4">
    <source>
        <dbReference type="Proteomes" id="UP000018851"/>
    </source>
</evidence>
<keyword evidence="4" id="KW-1185">Reference proteome</keyword>
<feature type="region of interest" description="Disordered" evidence="1">
    <location>
        <begin position="299"/>
        <end position="370"/>
    </location>
</feature>
<dbReference type="InterPro" id="IPR003646">
    <property type="entry name" value="SH3-like_bac-type"/>
</dbReference>
<feature type="domain" description="SH3b" evidence="2">
    <location>
        <begin position="247"/>
        <end position="296"/>
    </location>
</feature>
<evidence type="ECO:0000313" key="3">
    <source>
        <dbReference type="EMBL" id="AHE53385.1"/>
    </source>
</evidence>
<dbReference type="EMBL" id="CP006644">
    <property type="protein sequence ID" value="AHE53385.1"/>
    <property type="molecule type" value="Genomic_DNA"/>
</dbReference>
<feature type="compositionally biased region" description="Polar residues" evidence="1">
    <location>
        <begin position="345"/>
        <end position="362"/>
    </location>
</feature>
<dbReference type="AlphaFoldDB" id="W0ACH5"/>